<sequence length="66" mass="7147">MGRSIRLEIPSFRLLDLADDPARAAGSVEGRHVYVQAKLADVCRPDLASSRALCVLVSVREILGVN</sequence>
<keyword evidence="2" id="KW-1185">Reference proteome</keyword>
<accession>A0AAE0Z248</accession>
<protein>
    <submittedName>
        <fullName evidence="1">Uncharacterized protein</fullName>
    </submittedName>
</protein>
<gene>
    <name evidence="1" type="ORF">RRG08_045710</name>
</gene>
<dbReference type="EMBL" id="JAWDGP010004884">
    <property type="protein sequence ID" value="KAK3761483.1"/>
    <property type="molecule type" value="Genomic_DNA"/>
</dbReference>
<evidence type="ECO:0000313" key="2">
    <source>
        <dbReference type="Proteomes" id="UP001283361"/>
    </source>
</evidence>
<dbReference type="Proteomes" id="UP001283361">
    <property type="component" value="Unassembled WGS sequence"/>
</dbReference>
<reference evidence="1" key="1">
    <citation type="journal article" date="2023" name="G3 (Bethesda)">
        <title>A reference genome for the long-term kleptoplast-retaining sea slug Elysia crispata morphotype clarki.</title>
        <authorList>
            <person name="Eastman K.E."/>
            <person name="Pendleton A.L."/>
            <person name="Shaikh M.A."/>
            <person name="Suttiyut T."/>
            <person name="Ogas R."/>
            <person name="Tomko P."/>
            <person name="Gavelis G."/>
            <person name="Widhalm J.R."/>
            <person name="Wisecaver J.H."/>
        </authorList>
    </citation>
    <scope>NUCLEOTIDE SEQUENCE</scope>
    <source>
        <strain evidence="1">ECLA1</strain>
    </source>
</reference>
<name>A0AAE0Z248_9GAST</name>
<proteinExistence type="predicted"/>
<organism evidence="1 2">
    <name type="scientific">Elysia crispata</name>
    <name type="common">lettuce slug</name>
    <dbReference type="NCBI Taxonomy" id="231223"/>
    <lineage>
        <taxon>Eukaryota</taxon>
        <taxon>Metazoa</taxon>
        <taxon>Spiralia</taxon>
        <taxon>Lophotrochozoa</taxon>
        <taxon>Mollusca</taxon>
        <taxon>Gastropoda</taxon>
        <taxon>Heterobranchia</taxon>
        <taxon>Euthyneura</taxon>
        <taxon>Panpulmonata</taxon>
        <taxon>Sacoglossa</taxon>
        <taxon>Placobranchoidea</taxon>
        <taxon>Plakobranchidae</taxon>
        <taxon>Elysia</taxon>
    </lineage>
</organism>
<evidence type="ECO:0000313" key="1">
    <source>
        <dbReference type="EMBL" id="KAK3761483.1"/>
    </source>
</evidence>
<dbReference type="AlphaFoldDB" id="A0AAE0Z248"/>
<comment type="caution">
    <text evidence="1">The sequence shown here is derived from an EMBL/GenBank/DDBJ whole genome shotgun (WGS) entry which is preliminary data.</text>
</comment>